<proteinExistence type="predicted"/>
<feature type="compositionally biased region" description="Basic and acidic residues" evidence="1">
    <location>
        <begin position="106"/>
        <end position="117"/>
    </location>
</feature>
<feature type="compositionally biased region" description="Polar residues" evidence="1">
    <location>
        <begin position="196"/>
        <end position="205"/>
    </location>
</feature>
<sequence>MASQPTLGWPTGIPSSPLRLPPIRDLGFSWSSTTHRQHNLVQQQQQVTNTTQSPHDPLHGQPDRVKEWYYGAAHERSRLPSMPLPMQTSVLAPPNLPPHMHSLHSYRLDHPAPREIHPTPSLSPPRRTGAGSNSTPLQPVLNASLLQRRRLSATSHAARRGSRGSGAVKKKQPANSRPPKQQHKSKTGPDKKSHGTKSSSINDTPTKAPGKAPCAPRPSSRFSPYLLRPSIPRRASLPNPSPSRQPTASPTTTLRRVSYPSTTFSLAPRCPHGRRPSHHIQLTPDMAIQLPPDVPFLERTLPSLSGHPGYVDLDAAPPTCIEDVNAELQRRGNYQAILMQYSRWNVEVMQRLGTTLAAARTTKKPCQEA</sequence>
<feature type="compositionally biased region" description="Basic residues" evidence="1">
    <location>
        <begin position="147"/>
        <end position="172"/>
    </location>
</feature>
<dbReference type="AlphaFoldDB" id="A0A084AXX4"/>
<dbReference type="Proteomes" id="UP000028045">
    <property type="component" value="Unassembled WGS sequence"/>
</dbReference>
<gene>
    <name evidence="2" type="ORF">S7711_10704</name>
</gene>
<dbReference type="EMBL" id="KL648458">
    <property type="protein sequence ID" value="KEY70153.1"/>
    <property type="molecule type" value="Genomic_DNA"/>
</dbReference>
<evidence type="ECO:0000313" key="3">
    <source>
        <dbReference type="Proteomes" id="UP000028045"/>
    </source>
</evidence>
<feature type="region of interest" description="Disordered" evidence="1">
    <location>
        <begin position="1"/>
        <end position="20"/>
    </location>
</feature>
<accession>A0A084AXX4</accession>
<protein>
    <submittedName>
        <fullName evidence="2">Uncharacterized protein</fullName>
    </submittedName>
</protein>
<dbReference type="HOGENOM" id="CLU_750424_0_0_1"/>
<reference evidence="2 3" key="1">
    <citation type="journal article" date="2014" name="BMC Genomics">
        <title>Comparative genome sequencing reveals chemotype-specific gene clusters in the toxigenic black mold Stachybotrys.</title>
        <authorList>
            <person name="Semeiks J."/>
            <person name="Borek D."/>
            <person name="Otwinowski Z."/>
            <person name="Grishin N.V."/>
        </authorList>
    </citation>
    <scope>NUCLEOTIDE SEQUENCE [LARGE SCALE GENOMIC DNA]</scope>
    <source>
        <strain evidence="3">CBS 109288 / IBT 7711</strain>
    </source>
</reference>
<evidence type="ECO:0000313" key="2">
    <source>
        <dbReference type="EMBL" id="KEY70153.1"/>
    </source>
</evidence>
<dbReference type="OrthoDB" id="10318326at2759"/>
<feature type="region of interest" description="Disordered" evidence="1">
    <location>
        <begin position="79"/>
        <end position="256"/>
    </location>
</feature>
<name>A0A084AXX4_STACB</name>
<organism evidence="2 3">
    <name type="scientific">Stachybotrys chartarum (strain CBS 109288 / IBT 7711)</name>
    <name type="common">Toxic black mold</name>
    <name type="synonym">Stilbospora chartarum</name>
    <dbReference type="NCBI Taxonomy" id="1280523"/>
    <lineage>
        <taxon>Eukaryota</taxon>
        <taxon>Fungi</taxon>
        <taxon>Dikarya</taxon>
        <taxon>Ascomycota</taxon>
        <taxon>Pezizomycotina</taxon>
        <taxon>Sordariomycetes</taxon>
        <taxon>Hypocreomycetidae</taxon>
        <taxon>Hypocreales</taxon>
        <taxon>Stachybotryaceae</taxon>
        <taxon>Stachybotrys</taxon>
    </lineage>
</organism>
<evidence type="ECO:0000256" key="1">
    <source>
        <dbReference type="SAM" id="MobiDB-lite"/>
    </source>
</evidence>
<keyword evidence="3" id="KW-1185">Reference proteome</keyword>
<feature type="compositionally biased region" description="Polar residues" evidence="1">
    <location>
        <begin position="242"/>
        <end position="256"/>
    </location>
</feature>